<dbReference type="SUPFAM" id="SSF53254">
    <property type="entry name" value="Phosphoglycerate mutase-like"/>
    <property type="match status" value="1"/>
</dbReference>
<gene>
    <name evidence="1" type="ORF">SAMN04488079_102179</name>
</gene>
<dbReference type="SMART" id="SM00855">
    <property type="entry name" value="PGAM"/>
    <property type="match status" value="1"/>
</dbReference>
<reference evidence="2" key="1">
    <citation type="submission" date="2016-10" db="EMBL/GenBank/DDBJ databases">
        <authorList>
            <person name="Varghese N."/>
            <person name="Submissions S."/>
        </authorList>
    </citation>
    <scope>NUCLEOTIDE SEQUENCE [LARGE SCALE GENOMIC DNA]</scope>
    <source>
        <strain evidence="2">DSM 11578</strain>
    </source>
</reference>
<dbReference type="Proteomes" id="UP000198924">
    <property type="component" value="Unassembled WGS sequence"/>
</dbReference>
<organism evidence="1 2">
    <name type="scientific">Methylophaga sulfidovorans</name>
    <dbReference type="NCBI Taxonomy" id="45496"/>
    <lineage>
        <taxon>Bacteria</taxon>
        <taxon>Pseudomonadati</taxon>
        <taxon>Pseudomonadota</taxon>
        <taxon>Gammaproteobacteria</taxon>
        <taxon>Thiotrichales</taxon>
        <taxon>Piscirickettsiaceae</taxon>
        <taxon>Methylophaga</taxon>
    </lineage>
</organism>
<dbReference type="OrthoDB" id="9783269at2"/>
<dbReference type="Pfam" id="PF00300">
    <property type="entry name" value="His_Phos_1"/>
    <property type="match status" value="1"/>
</dbReference>
<name>A0A1I3UYL5_9GAMM</name>
<keyword evidence="2" id="KW-1185">Reference proteome</keyword>
<accession>A0A1I3UYL5</accession>
<dbReference type="InterPro" id="IPR050275">
    <property type="entry name" value="PGM_Phosphatase"/>
</dbReference>
<dbReference type="EMBL" id="FOSH01000002">
    <property type="protein sequence ID" value="SFJ88514.1"/>
    <property type="molecule type" value="Genomic_DNA"/>
</dbReference>
<dbReference type="Gene3D" id="3.40.50.1240">
    <property type="entry name" value="Phosphoglycerate mutase-like"/>
    <property type="match status" value="1"/>
</dbReference>
<dbReference type="PIRSF" id="PIRSF000709">
    <property type="entry name" value="6PFK_2-Ptase"/>
    <property type="match status" value="1"/>
</dbReference>
<protein>
    <submittedName>
        <fullName evidence="1">Alpha-ribazole phosphatase</fullName>
    </submittedName>
</protein>
<dbReference type="AlphaFoldDB" id="A0A1I3UYL5"/>
<evidence type="ECO:0000313" key="1">
    <source>
        <dbReference type="EMBL" id="SFJ88514.1"/>
    </source>
</evidence>
<dbReference type="CDD" id="cd07067">
    <property type="entry name" value="HP_PGM_like"/>
    <property type="match status" value="1"/>
</dbReference>
<dbReference type="GO" id="GO:0016791">
    <property type="term" value="F:phosphatase activity"/>
    <property type="evidence" value="ECO:0007669"/>
    <property type="project" value="TreeGrafter"/>
</dbReference>
<dbReference type="PANTHER" id="PTHR48100">
    <property type="entry name" value="BROAD-SPECIFICITY PHOSPHATASE YOR283W-RELATED"/>
    <property type="match status" value="1"/>
</dbReference>
<evidence type="ECO:0000313" key="2">
    <source>
        <dbReference type="Proteomes" id="UP000198924"/>
    </source>
</evidence>
<dbReference type="InterPro" id="IPR029033">
    <property type="entry name" value="His_PPase_superfam"/>
</dbReference>
<dbReference type="STRING" id="45496.SAMN04488079_102179"/>
<sequence length="200" mass="23071">MSVTTIDLLRHGETEGESVYRGQQDYSLTQLGRKQMHAHLDNDLPWQQIITSPLNRCASFAEELSRDTGLPLAYAPGFIEMGFGEWEGKTADEIQKMDQQRFFAFYEDPIRNTPPKAESLIVFQQRCITTWQEMLQQYQQRHILLVTHAGVIRLLLANILSMPLEAVFHIDVPYACLSRIEVYRDGKNEFARLLFHAGQL</sequence>
<dbReference type="PANTHER" id="PTHR48100:SF1">
    <property type="entry name" value="HISTIDINE PHOSPHATASE FAMILY PROTEIN-RELATED"/>
    <property type="match status" value="1"/>
</dbReference>
<dbReference type="RefSeq" id="WP_091711561.1">
    <property type="nucleotide sequence ID" value="NZ_FOSH01000002.1"/>
</dbReference>
<dbReference type="InterPro" id="IPR013078">
    <property type="entry name" value="His_Pase_superF_clade-1"/>
</dbReference>
<proteinExistence type="predicted"/>
<dbReference type="GO" id="GO:0005737">
    <property type="term" value="C:cytoplasm"/>
    <property type="evidence" value="ECO:0007669"/>
    <property type="project" value="TreeGrafter"/>
</dbReference>